<keyword evidence="2" id="KW-0479">Metal-binding</keyword>
<sequence>MLHACCALCSQPAAAGVNLGPLLGPIRDAKNPSADELYVHRLCALWSSEVFETDQGTLRNVLAAIKRGRQLKCSHCGRRGATLGCRVPNCSCSFHVACAKEAGCTYYCEQFQMACPAHALQFRAEARQQLRRTPFTPFRHAAGRAQHGGAAPAAGASPGGAAACQQTPGGGADGAVADFVSPVDLPTFVGRKRGRRRAAMEQHMTEAQAAMKRARREIEKRRRTVAEPYSSDDDEHFAKKETRRLARDTAKLNPISLMGDGTAVQHTYVKSPAPGKGAERQAAGVGARPPQAQQQPTVETAAVGSIATTDFSSVAGLDDVVRQLREMVLLPMQYPGLFEGMGIRPPRGILFHGEPGTGKTLVTRALAGACAKHSPLPVTFFARKGADCLGKFHGEAERTLRLLFEEASRRAPAIIFLDELDALVPARGARGDQIYASVVSTLLSLMDGVTDRGAVIVIGATNRPEAIDPALRRPGRFDREVYFGLPTPAQRLAILRVHTQRWNQPPPDGLLQQVASRAEGYAGADLQALCTAAVMAAVRRSAPLLLEQAEREAAMVGGEAAAEAAAVQLTPRRVQDQGLSSGTADEALHAERQQQRRQQLLDTIEVQAGDWREAFAVAPPPCFRRNGLSALAAEAAAPLQQQALPLVAAPLRRLLAALHAADLPLLPPVAAAAQAAAAAERQGGAEAEQGALEDVLLQHGALLPAAGSPPAAAAGAAAAAAVGGDGAAGGEEAQLQRLGRSYAPCRLLLWGEGEQGQEAAAGALLKLFDGCPVHSLSLPSLVAEGGEDAAAACVALVSEALRRASQRTPLVFFLPRVESWALSKARMRREDLADGGGWFRALTDSSGGGGGGGGGGGQPGSARHSGLLSPTSAYKAGAASPVGASPGHRGFLVAPSPFSGLLPLEDRVGHTPAVARALRSVTQTHRQQLEQHQTAASNADEGPTLRDLQQRASAEPGTAGRPPRPPPAAPAVLAPPAGLPPIRTSASPEQPPQQQQQEAGSAAGLLRSESPAGSEEGLEEEDTEVEVATLSQAWNVFESLMRQVPASQPVVVLATCHAAPDATPANLAQFFAGPSTALGGQQPVQPLHGRLGQLLPPDAAAPADAASVAAPGIVRFTQQPSSAAWRRATEAAAEQVAAAAAAQAALLLHQQLSAAEQGDAQAARAGGSPAGAAPQQEQQAEQPQPSLAMPGRGRRQRAVEQQAAAQQQQQQPAPAQQCNTAELEQGLRLFDRLLSFQRQVGTALAREQAAQAQAAGRPGGAGGRRRPGVHATPTFGEIALRCRRGEYDSVDGLQADAAAAAAEVLAAADEAAQQEQRRIRGRDPPSHDDWLEAQAAVGAACAAQDKVDAACFGLRQELHLSDPATEALLAAAAAHIRRLQEEEVERRQRAAAAEEAARRQAEQAAARREQNQQQQELEVDGSEGQAEGEQEETQEMEGAGDQRGAAEGEAAAAAPAAGTEQQQREAEQQQQQQPMDVSLPAIRVEQEDAAAAAAAEERRLRQQRVASAAQLLRQRVHDLLLPALHQRMPAGPPPDSSAWQALQEWAGRLSAAAAAACRQALEGSGVATTAGDGTADRLAARCAEAFAAAEAAA</sequence>
<evidence type="ECO:0000313" key="11">
    <source>
        <dbReference type="Proteomes" id="UP000239649"/>
    </source>
</evidence>
<organism evidence="10 11">
    <name type="scientific">Micractinium conductrix</name>
    <dbReference type="NCBI Taxonomy" id="554055"/>
    <lineage>
        <taxon>Eukaryota</taxon>
        <taxon>Viridiplantae</taxon>
        <taxon>Chlorophyta</taxon>
        <taxon>core chlorophytes</taxon>
        <taxon>Trebouxiophyceae</taxon>
        <taxon>Chlorellales</taxon>
        <taxon>Chlorellaceae</taxon>
        <taxon>Chlorella clade</taxon>
        <taxon>Micractinium</taxon>
    </lineage>
</organism>
<dbReference type="GO" id="GO:0042393">
    <property type="term" value="F:histone binding"/>
    <property type="evidence" value="ECO:0007669"/>
    <property type="project" value="TreeGrafter"/>
</dbReference>
<gene>
    <name evidence="10" type="ORF">C2E20_6953</name>
</gene>
<feature type="region of interest" description="Disordered" evidence="8">
    <location>
        <begin position="843"/>
        <end position="869"/>
    </location>
</feature>
<dbReference type="InterPro" id="IPR003959">
    <property type="entry name" value="ATPase_AAA_core"/>
</dbReference>
<evidence type="ECO:0000256" key="8">
    <source>
        <dbReference type="SAM" id="MobiDB-lite"/>
    </source>
</evidence>
<accession>A0A2P6V5Z1</accession>
<dbReference type="FunFam" id="3.40.50.300:FF:000061">
    <property type="entry name" value="ATPase family, AAA domain-containing 2"/>
    <property type="match status" value="1"/>
</dbReference>
<feature type="compositionally biased region" description="Low complexity" evidence="8">
    <location>
        <begin position="144"/>
        <end position="163"/>
    </location>
</feature>
<feature type="region of interest" description="Disordered" evidence="8">
    <location>
        <begin position="1158"/>
        <end position="1218"/>
    </location>
</feature>
<dbReference type="GO" id="GO:0005524">
    <property type="term" value="F:ATP binding"/>
    <property type="evidence" value="ECO:0007669"/>
    <property type="project" value="UniProtKB-KW"/>
</dbReference>
<evidence type="ECO:0000256" key="1">
    <source>
        <dbReference type="ARBA" id="ARBA00006914"/>
    </source>
</evidence>
<dbReference type="PROSITE" id="PS00674">
    <property type="entry name" value="AAA"/>
    <property type="match status" value="1"/>
</dbReference>
<feature type="compositionally biased region" description="Low complexity" evidence="8">
    <location>
        <begin position="1158"/>
        <end position="1186"/>
    </location>
</feature>
<feature type="compositionally biased region" description="Low complexity" evidence="8">
    <location>
        <begin position="985"/>
        <end position="1015"/>
    </location>
</feature>
<evidence type="ECO:0000256" key="7">
    <source>
        <dbReference type="ARBA" id="ARBA00023117"/>
    </source>
</evidence>
<dbReference type="InterPro" id="IPR034732">
    <property type="entry name" value="EPHD"/>
</dbReference>
<dbReference type="GO" id="GO:0006337">
    <property type="term" value="P:nucleosome disassembly"/>
    <property type="evidence" value="ECO:0007669"/>
    <property type="project" value="TreeGrafter"/>
</dbReference>
<name>A0A2P6V5Z1_9CHLO</name>
<dbReference type="PROSITE" id="PS51805">
    <property type="entry name" value="EPHD"/>
    <property type="match status" value="1"/>
</dbReference>
<feature type="region of interest" description="Disordered" evidence="8">
    <location>
        <begin position="1250"/>
        <end position="1271"/>
    </location>
</feature>
<dbReference type="InterPro" id="IPR003593">
    <property type="entry name" value="AAA+_ATPase"/>
</dbReference>
<dbReference type="PANTHER" id="PTHR23069:SF7">
    <property type="entry name" value="P-LOOP CONTAINING NUCLEOSIDE TRIPHOSPHATE HYDROLASES SUPERFAMILY PROTEIN"/>
    <property type="match status" value="1"/>
</dbReference>
<dbReference type="GO" id="GO:0008270">
    <property type="term" value="F:zinc ion binding"/>
    <property type="evidence" value="ECO:0007669"/>
    <property type="project" value="UniProtKB-KW"/>
</dbReference>
<dbReference type="STRING" id="554055.A0A2P6V5Z1"/>
<keyword evidence="5" id="KW-0862">Zinc</keyword>
<proteinExistence type="inferred from homology"/>
<dbReference type="SUPFAM" id="SSF52540">
    <property type="entry name" value="P-loop containing nucleoside triphosphate hydrolases"/>
    <property type="match status" value="1"/>
</dbReference>
<evidence type="ECO:0000256" key="3">
    <source>
        <dbReference type="ARBA" id="ARBA00022741"/>
    </source>
</evidence>
<dbReference type="Proteomes" id="UP000239649">
    <property type="component" value="Unassembled WGS sequence"/>
</dbReference>
<dbReference type="GO" id="GO:0016887">
    <property type="term" value="F:ATP hydrolysis activity"/>
    <property type="evidence" value="ECO:0007669"/>
    <property type="project" value="InterPro"/>
</dbReference>
<dbReference type="Pfam" id="PF17862">
    <property type="entry name" value="AAA_lid_3"/>
    <property type="match status" value="1"/>
</dbReference>
<dbReference type="PANTHER" id="PTHR23069">
    <property type="entry name" value="AAA DOMAIN-CONTAINING"/>
    <property type="match status" value="1"/>
</dbReference>
<feature type="compositionally biased region" description="Basic and acidic residues" evidence="8">
    <location>
        <begin position="1395"/>
        <end position="1410"/>
    </location>
</feature>
<feature type="compositionally biased region" description="Acidic residues" evidence="8">
    <location>
        <begin position="1417"/>
        <end position="1435"/>
    </location>
</feature>
<dbReference type="SMART" id="SM00382">
    <property type="entry name" value="AAA"/>
    <property type="match status" value="1"/>
</dbReference>
<dbReference type="Gene3D" id="3.40.50.300">
    <property type="entry name" value="P-loop containing nucleotide triphosphate hydrolases"/>
    <property type="match status" value="1"/>
</dbReference>
<dbReference type="EMBL" id="LHPF02000026">
    <property type="protein sequence ID" value="PSC69501.1"/>
    <property type="molecule type" value="Genomic_DNA"/>
</dbReference>
<dbReference type="InterPro" id="IPR013083">
    <property type="entry name" value="Znf_RING/FYVE/PHD"/>
</dbReference>
<comment type="caution">
    <text evidence="10">The sequence shown here is derived from an EMBL/GenBank/DDBJ whole genome shotgun (WGS) entry which is preliminary data.</text>
</comment>
<feature type="compositionally biased region" description="Polar residues" evidence="8">
    <location>
        <begin position="922"/>
        <end position="937"/>
    </location>
</feature>
<dbReference type="GO" id="GO:0006334">
    <property type="term" value="P:nucleosome assembly"/>
    <property type="evidence" value="ECO:0007669"/>
    <property type="project" value="TreeGrafter"/>
</dbReference>
<feature type="region of interest" description="Disordered" evidence="8">
    <location>
        <begin position="922"/>
        <end position="1024"/>
    </location>
</feature>
<feature type="domain" description="PHD-type" evidence="9">
    <location>
        <begin position="3"/>
        <end position="119"/>
    </location>
</feature>
<keyword evidence="7" id="KW-0103">Bromodomain</keyword>
<comment type="similarity">
    <text evidence="1">Belongs to the AAA ATPase family.</text>
</comment>
<dbReference type="InterPro" id="IPR045199">
    <property type="entry name" value="ATAD2-like"/>
</dbReference>
<feature type="compositionally biased region" description="Low complexity" evidence="8">
    <location>
        <begin position="1436"/>
        <end position="1461"/>
    </location>
</feature>
<dbReference type="InterPro" id="IPR041569">
    <property type="entry name" value="AAA_lid_3"/>
</dbReference>
<keyword evidence="10" id="KW-0378">Hydrolase</keyword>
<dbReference type="CDD" id="cd15571">
    <property type="entry name" value="ePHD"/>
    <property type="match status" value="1"/>
</dbReference>
<dbReference type="InterPro" id="IPR003960">
    <property type="entry name" value="ATPase_AAA_CS"/>
</dbReference>
<feature type="compositionally biased region" description="Gly residues" evidence="8">
    <location>
        <begin position="846"/>
        <end position="859"/>
    </location>
</feature>
<keyword evidence="4" id="KW-0863">Zinc-finger</keyword>
<evidence type="ECO:0000256" key="5">
    <source>
        <dbReference type="ARBA" id="ARBA00022833"/>
    </source>
</evidence>
<reference evidence="10 11" key="1">
    <citation type="journal article" date="2018" name="Plant J.">
        <title>Genome sequences of Chlorella sorokiniana UTEX 1602 and Micractinium conductrix SAG 241.80: implications to maltose excretion by a green alga.</title>
        <authorList>
            <person name="Arriola M.B."/>
            <person name="Velmurugan N."/>
            <person name="Zhang Y."/>
            <person name="Plunkett M.H."/>
            <person name="Hondzo H."/>
            <person name="Barney B.M."/>
        </authorList>
    </citation>
    <scope>NUCLEOTIDE SEQUENCE [LARGE SCALE GENOMIC DNA]</scope>
    <source>
        <strain evidence="10 11">SAG 241.80</strain>
    </source>
</reference>
<feature type="region of interest" description="Disordered" evidence="8">
    <location>
        <begin position="144"/>
        <end position="168"/>
    </location>
</feature>
<evidence type="ECO:0000256" key="2">
    <source>
        <dbReference type="ARBA" id="ARBA00022723"/>
    </source>
</evidence>
<dbReference type="InterPro" id="IPR027417">
    <property type="entry name" value="P-loop_NTPase"/>
</dbReference>
<evidence type="ECO:0000256" key="6">
    <source>
        <dbReference type="ARBA" id="ARBA00022840"/>
    </source>
</evidence>
<evidence type="ECO:0000256" key="4">
    <source>
        <dbReference type="ARBA" id="ARBA00022771"/>
    </source>
</evidence>
<evidence type="ECO:0000313" key="10">
    <source>
        <dbReference type="EMBL" id="PSC69501.1"/>
    </source>
</evidence>
<feature type="region of interest" description="Disordered" evidence="8">
    <location>
        <begin position="1387"/>
        <end position="1475"/>
    </location>
</feature>
<feature type="region of interest" description="Disordered" evidence="8">
    <location>
        <begin position="215"/>
        <end position="237"/>
    </location>
</feature>
<dbReference type="Pfam" id="PF00004">
    <property type="entry name" value="AAA"/>
    <property type="match status" value="1"/>
</dbReference>
<dbReference type="OrthoDB" id="5421at2759"/>
<dbReference type="GO" id="GO:0005634">
    <property type="term" value="C:nucleus"/>
    <property type="evidence" value="ECO:0007669"/>
    <property type="project" value="TreeGrafter"/>
</dbReference>
<feature type="region of interest" description="Disordered" evidence="8">
    <location>
        <begin position="269"/>
        <end position="295"/>
    </location>
</feature>
<protein>
    <submittedName>
        <fullName evidence="10">P-loop containing nucleoside triphosphate hydrolases superfamily</fullName>
    </submittedName>
</protein>
<evidence type="ECO:0000259" key="9">
    <source>
        <dbReference type="PROSITE" id="PS51805"/>
    </source>
</evidence>
<keyword evidence="3" id="KW-0547">Nucleotide-binding</keyword>
<keyword evidence="6" id="KW-0067">ATP-binding</keyword>
<dbReference type="Gene3D" id="1.10.8.60">
    <property type="match status" value="1"/>
</dbReference>
<feature type="compositionally biased region" description="Low complexity" evidence="8">
    <location>
        <begin position="1201"/>
        <end position="1217"/>
    </location>
</feature>
<dbReference type="GO" id="GO:0003682">
    <property type="term" value="F:chromatin binding"/>
    <property type="evidence" value="ECO:0007669"/>
    <property type="project" value="TreeGrafter"/>
</dbReference>
<dbReference type="Gene3D" id="3.30.40.10">
    <property type="entry name" value="Zinc/RING finger domain, C3HC4 (zinc finger)"/>
    <property type="match status" value="1"/>
</dbReference>
<dbReference type="Pfam" id="PF13771">
    <property type="entry name" value="zf-HC5HC2H"/>
    <property type="match status" value="1"/>
</dbReference>
<keyword evidence="11" id="KW-1185">Reference proteome</keyword>
<dbReference type="GO" id="GO:0045815">
    <property type="term" value="P:transcription initiation-coupled chromatin remodeling"/>
    <property type="evidence" value="ECO:0007669"/>
    <property type="project" value="TreeGrafter"/>
</dbReference>